<proteinExistence type="inferred from homology"/>
<accession>A0A8K0H735</accession>
<feature type="region of interest" description="Disordered" evidence="11">
    <location>
        <begin position="1075"/>
        <end position="1104"/>
    </location>
</feature>
<feature type="region of interest" description="Disordered" evidence="11">
    <location>
        <begin position="200"/>
        <end position="222"/>
    </location>
</feature>
<dbReference type="CDD" id="cd06503">
    <property type="entry name" value="ATP-synt_Fo_b"/>
    <property type="match status" value="1"/>
</dbReference>
<gene>
    <name evidence="13" type="ORF">FNV43_RR12131</name>
</gene>
<reference evidence="13" key="1">
    <citation type="submission" date="2020-03" db="EMBL/GenBank/DDBJ databases">
        <title>A high-quality chromosome-level genome assembly of a woody plant with both climbing and erect habits, Rhamnella rubrinervis.</title>
        <authorList>
            <person name="Lu Z."/>
            <person name="Yang Y."/>
            <person name="Zhu X."/>
            <person name="Sun Y."/>
        </authorList>
    </citation>
    <scope>NUCLEOTIDE SEQUENCE</scope>
    <source>
        <strain evidence="13">BYM</strain>
        <tissue evidence="13">Leaf</tissue>
    </source>
</reference>
<evidence type="ECO:0000256" key="5">
    <source>
        <dbReference type="ARBA" id="ARBA00022824"/>
    </source>
</evidence>
<evidence type="ECO:0000256" key="11">
    <source>
        <dbReference type="SAM" id="MobiDB-lite"/>
    </source>
</evidence>
<keyword evidence="8 12" id="KW-0472">Membrane</keyword>
<comment type="subcellular location">
    <subcellularLocation>
        <location evidence="1">Cell membrane</location>
        <topology evidence="1">Single-pass membrane protein</topology>
    </subcellularLocation>
    <subcellularLocation>
        <location evidence="2">Endoplasmic reticulum membrane</location>
        <topology evidence="2">Single-pass membrane protein</topology>
    </subcellularLocation>
</comment>
<evidence type="ECO:0000256" key="12">
    <source>
        <dbReference type="SAM" id="Phobius"/>
    </source>
</evidence>
<feature type="compositionally biased region" description="Basic and acidic residues" evidence="11">
    <location>
        <begin position="1180"/>
        <end position="1193"/>
    </location>
</feature>
<evidence type="ECO:0000256" key="9">
    <source>
        <dbReference type="ARBA" id="ARBA00038080"/>
    </source>
</evidence>
<feature type="region of interest" description="Disordered" evidence="11">
    <location>
        <begin position="584"/>
        <end position="609"/>
    </location>
</feature>
<dbReference type="GO" id="GO:0005886">
    <property type="term" value="C:plasma membrane"/>
    <property type="evidence" value="ECO:0007669"/>
    <property type="project" value="UniProtKB-SubCell"/>
</dbReference>
<name>A0A8K0H735_9ROSA</name>
<organism evidence="13 14">
    <name type="scientific">Rhamnella rubrinervis</name>
    <dbReference type="NCBI Taxonomy" id="2594499"/>
    <lineage>
        <taxon>Eukaryota</taxon>
        <taxon>Viridiplantae</taxon>
        <taxon>Streptophyta</taxon>
        <taxon>Embryophyta</taxon>
        <taxon>Tracheophyta</taxon>
        <taxon>Spermatophyta</taxon>
        <taxon>Magnoliopsida</taxon>
        <taxon>eudicotyledons</taxon>
        <taxon>Gunneridae</taxon>
        <taxon>Pentapetalae</taxon>
        <taxon>rosids</taxon>
        <taxon>fabids</taxon>
        <taxon>Rosales</taxon>
        <taxon>Rhamnaceae</taxon>
        <taxon>rhamnoid group</taxon>
        <taxon>Rhamneae</taxon>
        <taxon>Rhamnella</taxon>
    </lineage>
</organism>
<feature type="compositionally biased region" description="Basic and acidic residues" evidence="11">
    <location>
        <begin position="1142"/>
        <end position="1173"/>
    </location>
</feature>
<evidence type="ECO:0000256" key="7">
    <source>
        <dbReference type="ARBA" id="ARBA00023054"/>
    </source>
</evidence>
<feature type="region of interest" description="Disordered" evidence="11">
    <location>
        <begin position="1142"/>
        <end position="1256"/>
    </location>
</feature>
<feature type="region of interest" description="Disordered" evidence="11">
    <location>
        <begin position="489"/>
        <end position="559"/>
    </location>
</feature>
<dbReference type="EMBL" id="VOIH02000005">
    <property type="protein sequence ID" value="KAF3446951.1"/>
    <property type="molecule type" value="Genomic_DNA"/>
</dbReference>
<keyword evidence="14" id="KW-1185">Reference proteome</keyword>
<feature type="coiled-coil region" evidence="10">
    <location>
        <begin position="853"/>
        <end position="914"/>
    </location>
</feature>
<keyword evidence="5" id="KW-0256">Endoplasmic reticulum</keyword>
<comment type="caution">
    <text evidence="13">The sequence shown here is derived from an EMBL/GenBank/DDBJ whole genome shotgun (WGS) entry which is preliminary data.</text>
</comment>
<evidence type="ECO:0000256" key="1">
    <source>
        <dbReference type="ARBA" id="ARBA00004162"/>
    </source>
</evidence>
<dbReference type="PANTHER" id="PTHR32219">
    <property type="entry name" value="RNA-BINDING PROTEIN YLMH-RELATED"/>
    <property type="match status" value="1"/>
</dbReference>
<feature type="region of interest" description="Disordered" evidence="11">
    <location>
        <begin position="628"/>
        <end position="675"/>
    </location>
</feature>
<protein>
    <submittedName>
        <fullName evidence="13">Uncharacterized protein</fullName>
    </submittedName>
</protein>
<evidence type="ECO:0000256" key="6">
    <source>
        <dbReference type="ARBA" id="ARBA00022989"/>
    </source>
</evidence>
<evidence type="ECO:0000313" key="13">
    <source>
        <dbReference type="EMBL" id="KAF3446951.1"/>
    </source>
</evidence>
<keyword evidence="6 12" id="KW-1133">Transmembrane helix</keyword>
<dbReference type="Proteomes" id="UP000796880">
    <property type="component" value="Unassembled WGS sequence"/>
</dbReference>
<keyword evidence="4 12" id="KW-0812">Transmembrane</keyword>
<dbReference type="OrthoDB" id="1703439at2759"/>
<comment type="similarity">
    <text evidence="9">Belongs to the plant Proton pump-interactor protein family.</text>
</comment>
<evidence type="ECO:0000256" key="8">
    <source>
        <dbReference type="ARBA" id="ARBA00023136"/>
    </source>
</evidence>
<evidence type="ECO:0000256" key="3">
    <source>
        <dbReference type="ARBA" id="ARBA00022475"/>
    </source>
</evidence>
<feature type="compositionally biased region" description="Basic residues" evidence="11">
    <location>
        <begin position="1194"/>
        <end position="1203"/>
    </location>
</feature>
<feature type="transmembrane region" description="Helical" evidence="12">
    <location>
        <begin position="1275"/>
        <end position="1293"/>
    </location>
</feature>
<dbReference type="PANTHER" id="PTHR32219:SF3">
    <property type="entry name" value="CALPONIN-LIKE DOMAIN PROTEIN"/>
    <property type="match status" value="1"/>
</dbReference>
<feature type="compositionally biased region" description="Basic and acidic residues" evidence="11">
    <location>
        <begin position="1075"/>
        <end position="1088"/>
    </location>
</feature>
<evidence type="ECO:0000256" key="2">
    <source>
        <dbReference type="ARBA" id="ARBA00004389"/>
    </source>
</evidence>
<dbReference type="InterPro" id="IPR055282">
    <property type="entry name" value="PPI1-4"/>
</dbReference>
<keyword evidence="7 10" id="KW-0175">Coiled coil</keyword>
<evidence type="ECO:0000256" key="10">
    <source>
        <dbReference type="SAM" id="Coils"/>
    </source>
</evidence>
<dbReference type="GO" id="GO:0005789">
    <property type="term" value="C:endoplasmic reticulum membrane"/>
    <property type="evidence" value="ECO:0007669"/>
    <property type="project" value="UniProtKB-SubCell"/>
</dbReference>
<evidence type="ECO:0000256" key="4">
    <source>
        <dbReference type="ARBA" id="ARBA00022692"/>
    </source>
</evidence>
<keyword evidence="3" id="KW-1003">Cell membrane</keyword>
<sequence>MTAEVDAFESESAKLAVAEEQQCNLDLANVNGVVHGIPKDDADGSYVFVTGTDVKDDHLAADLDLSTQLNDENGEALQSQHFENNGCLGLDCETGATEDDNRINAETKAAEHLDETPVLKASGCECEPLPQHSDSKVEIEVGEAIHGLQAHEREESEISINNNFQTLPSQAETKSNSVIDANEHEESNISIPVDDNFFSSVTSQDKDKSSVPGDCGDDMEQDSRTAPCLELEADIKLTTTIDNGSVSGDIGDKIKRPTVLEIEVENVTSCPANDARSEAETCHDSIEGEEKVNNDALDIEPGVSNGVVTDGAAIQLISDSRTDVGRHLDTSVDKNGGSPASVSVDFKSESAAEKACALNGTSIPDEDAIVSESKDLHSLVVPAVDCGSDFVHVESDVKPTCQEEAGSIDEIHGDEASIPSPEVNLEGQHVGRHIDTSVDVDDGGSSVSLVVDFKPDSDVENKFASDDRNMSDDDGIVSEARDLHNPAVESGSDFVRVESGDKPTCQEAESVDGIHGDEATTSSPEDNLEGQNVARHIDTSVDKNGGSPASLSADFNPESEIEIENTYTLDSKNMSDDDAIATESRDLHNSPEDSGSDFVPVEGDVKPTCQDAESCEGIHEDEALTSSHKHNLGGLNVGQHLDSSVDNDRGSPESALDNRNMSVDDGVVSESRDLNSPHEDVEIALDSNLEFAHAESDVKQTCQEAESIDGIPRGEVSISSPENNLEGLDAGVEVMKRPFYFLIRIPRYDDENLREQIKLAQLDVEDKTKSRDAIRAKIQIKRATCKQYDGDVQSALTEERAARELFKSKRHEMDSVQFMINKVKNAISVEDIDGRIRNMEHMIEHETLPLREEKQLIREIKQLKQLREQLSSSIGKQEEIRQALDQKDQIEERLKVLRKDFDLLKDKLHKAEAVTEAARKILNDENVELKELQSHFKAADGIRQEAYIHLQNLKKQQYEKNKYFWRYKDDAKAASTLASSGDKEQLQQLCIDQVGRMMEIWNKDDDFRKEYVRYNTRSTLRRLRTLDGRSLGPDEEPPVMSHMVNDRLKKNNSVAPISTLEQEKQVAPVKAEIPDKPEAKVEGGENKKAKTKNPAKHASSGNGLTTISGLVEVEEEGEEEKKLIKEEEELARKAEELRKEEAAAKLKEQRRLEEKAKAKEALERKKRIAEKTQARAAIKAQKEAEEKQKEREKRAMKKERKKANAVEAANGVGDEGDSALAPSFNGTPKEEESETKEKPKTASKRPQKASQFTKQARANSIPLPLRNRTKRRMQPWMWVVVAVLAVFALFLVGNSNFSFEFWLHWLGF</sequence>
<evidence type="ECO:0000313" key="14">
    <source>
        <dbReference type="Proteomes" id="UP000796880"/>
    </source>
</evidence>